<organism evidence="2 3">
    <name type="scientific">Planobispora rosea</name>
    <dbReference type="NCBI Taxonomy" id="35762"/>
    <lineage>
        <taxon>Bacteria</taxon>
        <taxon>Bacillati</taxon>
        <taxon>Actinomycetota</taxon>
        <taxon>Actinomycetes</taxon>
        <taxon>Streptosporangiales</taxon>
        <taxon>Streptosporangiaceae</taxon>
        <taxon>Planobispora</taxon>
    </lineage>
</organism>
<dbReference type="InterPro" id="IPR041519">
    <property type="entry name" value="HEPN_RiboL-PSP"/>
</dbReference>
<dbReference type="RefSeq" id="WP_268249392.1">
    <property type="nucleotide sequence ID" value="NZ_BMQP01000050.1"/>
</dbReference>
<keyword evidence="3" id="KW-1185">Reference proteome</keyword>
<evidence type="ECO:0000313" key="2">
    <source>
        <dbReference type="EMBL" id="GIH88181.1"/>
    </source>
</evidence>
<name>A0A8J3S4C8_PLARO</name>
<protein>
    <recommendedName>
        <fullName evidence="1">RiboL-PSP-HEPN domain-containing protein</fullName>
    </recommendedName>
</protein>
<gene>
    <name evidence="2" type="ORF">Pro02_65890</name>
</gene>
<comment type="caution">
    <text evidence="2">The sequence shown here is derived from an EMBL/GenBank/DDBJ whole genome shotgun (WGS) entry which is preliminary data.</text>
</comment>
<dbReference type="Proteomes" id="UP000655044">
    <property type="component" value="Unassembled WGS sequence"/>
</dbReference>
<evidence type="ECO:0000313" key="3">
    <source>
        <dbReference type="Proteomes" id="UP000655044"/>
    </source>
</evidence>
<evidence type="ECO:0000259" key="1">
    <source>
        <dbReference type="Pfam" id="PF18735"/>
    </source>
</evidence>
<dbReference type="AlphaFoldDB" id="A0A8J3S4C8"/>
<accession>A0A8J3S4C8</accession>
<reference evidence="2" key="1">
    <citation type="submission" date="2021-01" db="EMBL/GenBank/DDBJ databases">
        <title>Whole genome shotgun sequence of Planobispora rosea NBRC 15558.</title>
        <authorList>
            <person name="Komaki H."/>
            <person name="Tamura T."/>
        </authorList>
    </citation>
    <scope>NUCLEOTIDE SEQUENCE</scope>
    <source>
        <strain evidence="2">NBRC 15558</strain>
    </source>
</reference>
<dbReference type="Pfam" id="PF18735">
    <property type="entry name" value="HEPN_RiboL-PSP"/>
    <property type="match status" value="1"/>
</dbReference>
<dbReference type="EMBL" id="BOOI01000076">
    <property type="protein sequence ID" value="GIH88181.1"/>
    <property type="molecule type" value="Genomic_DNA"/>
</dbReference>
<sequence length="198" mass="22340">MSSQARVRFEGALSDAELLCLRGNASNLSQKQRRVQYHAALAASVAAWEAYLESVVREFLKEIADPLNLTFTALRMLLEPKVEAELKRFNTPNSSNSRKLIYESTGYDPINDWNWPAKSMSGIAVRGLVDEIIQVRHSFAHGYKMPAYSWNVDSRGDARLTSTSLKMVSGLFLNLVEATDRGLDLYIKGSYGKLRVWY</sequence>
<proteinExistence type="predicted"/>
<feature type="domain" description="RiboL-PSP-HEPN" evidence="1">
    <location>
        <begin position="28"/>
        <end position="178"/>
    </location>
</feature>